<dbReference type="AlphaFoldDB" id="A0A0A8ZY86"/>
<reference evidence="1" key="1">
    <citation type="submission" date="2014-09" db="EMBL/GenBank/DDBJ databases">
        <authorList>
            <person name="Magalhaes I.L.F."/>
            <person name="Oliveira U."/>
            <person name="Santos F.R."/>
            <person name="Vidigal T.H.D.A."/>
            <person name="Brescovit A.D."/>
            <person name="Santos A.J."/>
        </authorList>
    </citation>
    <scope>NUCLEOTIDE SEQUENCE</scope>
    <source>
        <tissue evidence="1">Shoot tissue taken approximately 20 cm above the soil surface</tissue>
    </source>
</reference>
<protein>
    <submittedName>
        <fullName evidence="1">Uncharacterized protein</fullName>
    </submittedName>
</protein>
<reference evidence="1" key="2">
    <citation type="journal article" date="2015" name="Data Brief">
        <title>Shoot transcriptome of the giant reed, Arundo donax.</title>
        <authorList>
            <person name="Barrero R.A."/>
            <person name="Guerrero F.D."/>
            <person name="Moolhuijzen P."/>
            <person name="Goolsby J.A."/>
            <person name="Tidwell J."/>
            <person name="Bellgard S.E."/>
            <person name="Bellgard M.I."/>
        </authorList>
    </citation>
    <scope>NUCLEOTIDE SEQUENCE</scope>
    <source>
        <tissue evidence="1">Shoot tissue taken approximately 20 cm above the soil surface</tissue>
    </source>
</reference>
<evidence type="ECO:0000313" key="1">
    <source>
        <dbReference type="EMBL" id="JAD39752.1"/>
    </source>
</evidence>
<organism evidence="1">
    <name type="scientific">Arundo donax</name>
    <name type="common">Giant reed</name>
    <name type="synonym">Donax arundinaceus</name>
    <dbReference type="NCBI Taxonomy" id="35708"/>
    <lineage>
        <taxon>Eukaryota</taxon>
        <taxon>Viridiplantae</taxon>
        <taxon>Streptophyta</taxon>
        <taxon>Embryophyta</taxon>
        <taxon>Tracheophyta</taxon>
        <taxon>Spermatophyta</taxon>
        <taxon>Magnoliopsida</taxon>
        <taxon>Liliopsida</taxon>
        <taxon>Poales</taxon>
        <taxon>Poaceae</taxon>
        <taxon>PACMAD clade</taxon>
        <taxon>Arundinoideae</taxon>
        <taxon>Arundineae</taxon>
        <taxon>Arundo</taxon>
    </lineage>
</organism>
<proteinExistence type="predicted"/>
<sequence length="18" mass="1806">MSTAGLAGSFRPACRLAP</sequence>
<accession>A0A0A8ZY86</accession>
<name>A0A0A8ZY86_ARUDO</name>
<dbReference type="EMBL" id="GBRH01258143">
    <property type="protein sequence ID" value="JAD39752.1"/>
    <property type="molecule type" value="Transcribed_RNA"/>
</dbReference>